<evidence type="ECO:0000256" key="1">
    <source>
        <dbReference type="SAM" id="MobiDB-lite"/>
    </source>
</evidence>
<evidence type="ECO:0000313" key="3">
    <source>
        <dbReference type="Proteomes" id="UP000054538"/>
    </source>
</evidence>
<name>A0A0D0DS90_9AGAM</name>
<dbReference type="HOGENOM" id="CLU_2997132_0_0_1"/>
<feature type="region of interest" description="Disordered" evidence="1">
    <location>
        <begin position="35"/>
        <end position="57"/>
    </location>
</feature>
<reference evidence="3" key="2">
    <citation type="submission" date="2015-01" db="EMBL/GenBank/DDBJ databases">
        <title>Evolutionary Origins and Diversification of the Mycorrhizal Mutualists.</title>
        <authorList>
            <consortium name="DOE Joint Genome Institute"/>
            <consortium name="Mycorrhizal Genomics Consortium"/>
            <person name="Kohler A."/>
            <person name="Kuo A."/>
            <person name="Nagy L.G."/>
            <person name="Floudas D."/>
            <person name="Copeland A."/>
            <person name="Barry K.W."/>
            <person name="Cichocki N."/>
            <person name="Veneault-Fourrey C."/>
            <person name="LaButti K."/>
            <person name="Lindquist E.A."/>
            <person name="Lipzen A."/>
            <person name="Lundell T."/>
            <person name="Morin E."/>
            <person name="Murat C."/>
            <person name="Riley R."/>
            <person name="Ohm R."/>
            <person name="Sun H."/>
            <person name="Tunlid A."/>
            <person name="Henrissat B."/>
            <person name="Grigoriev I.V."/>
            <person name="Hibbett D.S."/>
            <person name="Martin F."/>
        </authorList>
    </citation>
    <scope>NUCLEOTIDE SEQUENCE [LARGE SCALE GENOMIC DNA]</scope>
    <source>
        <strain evidence="3">Ve08.2h10</strain>
    </source>
</reference>
<evidence type="ECO:0000313" key="2">
    <source>
        <dbReference type="EMBL" id="KIK82825.1"/>
    </source>
</evidence>
<sequence length="57" mass="5811">MSSQSSSGSTFDGAKLGRRPAAWVLDVLDGPAWEVDDGPALDAEPDCSGCDEEPSGA</sequence>
<organism evidence="2 3">
    <name type="scientific">Paxillus rubicundulus Ve08.2h10</name>
    <dbReference type="NCBI Taxonomy" id="930991"/>
    <lineage>
        <taxon>Eukaryota</taxon>
        <taxon>Fungi</taxon>
        <taxon>Dikarya</taxon>
        <taxon>Basidiomycota</taxon>
        <taxon>Agaricomycotina</taxon>
        <taxon>Agaricomycetes</taxon>
        <taxon>Agaricomycetidae</taxon>
        <taxon>Boletales</taxon>
        <taxon>Paxilineae</taxon>
        <taxon>Paxillaceae</taxon>
        <taxon>Paxillus</taxon>
    </lineage>
</organism>
<proteinExistence type="predicted"/>
<accession>A0A0D0DS90</accession>
<dbReference type="EMBL" id="KN825607">
    <property type="protein sequence ID" value="KIK82825.1"/>
    <property type="molecule type" value="Genomic_DNA"/>
</dbReference>
<dbReference type="AlphaFoldDB" id="A0A0D0DS90"/>
<dbReference type="Proteomes" id="UP000054538">
    <property type="component" value="Unassembled WGS sequence"/>
</dbReference>
<dbReference type="InParanoid" id="A0A0D0DS90"/>
<protein>
    <submittedName>
        <fullName evidence="2">Uncharacterized protein</fullName>
    </submittedName>
</protein>
<keyword evidence="3" id="KW-1185">Reference proteome</keyword>
<reference evidence="2 3" key="1">
    <citation type="submission" date="2014-04" db="EMBL/GenBank/DDBJ databases">
        <authorList>
            <consortium name="DOE Joint Genome Institute"/>
            <person name="Kuo A."/>
            <person name="Kohler A."/>
            <person name="Jargeat P."/>
            <person name="Nagy L.G."/>
            <person name="Floudas D."/>
            <person name="Copeland A."/>
            <person name="Barry K.W."/>
            <person name="Cichocki N."/>
            <person name="Veneault-Fourrey C."/>
            <person name="LaButti K."/>
            <person name="Lindquist E.A."/>
            <person name="Lipzen A."/>
            <person name="Lundell T."/>
            <person name="Morin E."/>
            <person name="Murat C."/>
            <person name="Sun H."/>
            <person name="Tunlid A."/>
            <person name="Henrissat B."/>
            <person name="Grigoriev I.V."/>
            <person name="Hibbett D.S."/>
            <person name="Martin F."/>
            <person name="Nordberg H.P."/>
            <person name="Cantor M.N."/>
            <person name="Hua S.X."/>
        </authorList>
    </citation>
    <scope>NUCLEOTIDE SEQUENCE [LARGE SCALE GENOMIC DNA]</scope>
    <source>
        <strain evidence="2 3">Ve08.2h10</strain>
    </source>
</reference>
<gene>
    <name evidence="2" type="ORF">PAXRUDRAFT_832145</name>
</gene>